<dbReference type="RefSeq" id="WP_213099394.1">
    <property type="nucleotide sequence ID" value="NZ_JAGYPK010000003.1"/>
</dbReference>
<proteinExistence type="predicted"/>
<keyword evidence="2" id="KW-1185">Reference proteome</keyword>
<organism evidence="1 2">
    <name type="scientific">Lederbergia citrea</name>
    <dbReference type="NCBI Taxonomy" id="2833581"/>
    <lineage>
        <taxon>Bacteria</taxon>
        <taxon>Bacillati</taxon>
        <taxon>Bacillota</taxon>
        <taxon>Bacilli</taxon>
        <taxon>Bacillales</taxon>
        <taxon>Bacillaceae</taxon>
        <taxon>Lederbergia</taxon>
    </lineage>
</organism>
<gene>
    <name evidence="1" type="ORF">KHA91_16780</name>
</gene>
<dbReference type="AlphaFoldDB" id="A0A942UTB3"/>
<evidence type="ECO:0000313" key="2">
    <source>
        <dbReference type="Proteomes" id="UP000676456"/>
    </source>
</evidence>
<evidence type="ECO:0000313" key="1">
    <source>
        <dbReference type="EMBL" id="MBS4224378.1"/>
    </source>
</evidence>
<comment type="caution">
    <text evidence="1">The sequence shown here is derived from an EMBL/GenBank/DDBJ whole genome shotgun (WGS) entry which is preliminary data.</text>
</comment>
<evidence type="ECO:0008006" key="3">
    <source>
        <dbReference type="Google" id="ProtNLM"/>
    </source>
</evidence>
<dbReference type="Proteomes" id="UP000676456">
    <property type="component" value="Unassembled WGS sequence"/>
</dbReference>
<dbReference type="EMBL" id="JAGYPN010000003">
    <property type="protein sequence ID" value="MBS4224378.1"/>
    <property type="molecule type" value="Genomic_DNA"/>
</dbReference>
<name>A0A942UTB3_9BACI</name>
<protein>
    <recommendedName>
        <fullName evidence="3">Oxalate:formate antiporter</fullName>
    </recommendedName>
</protein>
<sequence>MKNHAVGRELIYVHMNNSDHFVLSYGIEFSEFIKGIPVQIPNVLLLRHKFEEGHFNMHTKLDYADSDMIRKLLVENVYGYGDFCWIDFEDEEHLDQLSGQEIAEILYLAHLKDHLRLPFYGKLSNRFAYLAGDDGWCNKIYYRSWNHFYMMLGQVISTKINGQKEKSVFGLWRKKAVPAVPPEILHPFSNYMKEGLAFSIEKAVKSRQQIEIPVWVIGDFYDMDAMYEEYELINNKTPDGKIVFDRKTGEWQAYSSA</sequence>
<reference evidence="1 2" key="1">
    <citation type="submission" date="2021-05" db="EMBL/GenBank/DDBJ databases">
        <title>Novel Bacillus species.</title>
        <authorList>
            <person name="Liu G."/>
        </authorList>
    </citation>
    <scope>NUCLEOTIDE SEQUENCE [LARGE SCALE GENOMIC DNA]</scope>
    <source>
        <strain evidence="1 2">FJAT-49682</strain>
    </source>
</reference>
<accession>A0A942UTB3</accession>